<name>A0A667Y1T5_9TELE</name>
<keyword evidence="6" id="KW-0539">Nucleus</keyword>
<feature type="compositionally biased region" description="Basic and acidic residues" evidence="8">
    <location>
        <begin position="649"/>
        <end position="658"/>
    </location>
</feature>
<evidence type="ECO:0000313" key="11">
    <source>
        <dbReference type="Proteomes" id="UP000472263"/>
    </source>
</evidence>
<keyword evidence="11" id="KW-1185">Reference proteome</keyword>
<feature type="region of interest" description="Disordered" evidence="8">
    <location>
        <begin position="616"/>
        <end position="658"/>
    </location>
</feature>
<dbReference type="Pfam" id="PF15870">
    <property type="entry name" value="EloA-BP1"/>
    <property type="match status" value="2"/>
</dbReference>
<dbReference type="GO" id="GO:0004527">
    <property type="term" value="F:exonuclease activity"/>
    <property type="evidence" value="ECO:0007669"/>
    <property type="project" value="UniProtKB-KW"/>
</dbReference>
<organism evidence="10 11">
    <name type="scientific">Myripristis murdjan</name>
    <name type="common">pinecone soldierfish</name>
    <dbReference type="NCBI Taxonomy" id="586833"/>
    <lineage>
        <taxon>Eukaryota</taxon>
        <taxon>Metazoa</taxon>
        <taxon>Chordata</taxon>
        <taxon>Craniata</taxon>
        <taxon>Vertebrata</taxon>
        <taxon>Euteleostomi</taxon>
        <taxon>Actinopterygii</taxon>
        <taxon>Neopterygii</taxon>
        <taxon>Teleostei</taxon>
        <taxon>Neoteleostei</taxon>
        <taxon>Acanthomorphata</taxon>
        <taxon>Holocentriformes</taxon>
        <taxon>Holocentridae</taxon>
        <taxon>Myripristis</taxon>
    </lineage>
</organism>
<dbReference type="PANTHER" id="PTHR12801:SF152">
    <property type="entry name" value="EXONUCLEASE DOMAIN-CONTAINING PROTEIN"/>
    <property type="match status" value="1"/>
</dbReference>
<evidence type="ECO:0000256" key="4">
    <source>
        <dbReference type="ARBA" id="ARBA00022801"/>
    </source>
</evidence>
<gene>
    <name evidence="10" type="primary">zgc:152968</name>
</gene>
<keyword evidence="7" id="KW-0175">Coiled coil</keyword>
<feature type="region of interest" description="Disordered" evidence="8">
    <location>
        <begin position="164"/>
        <end position="186"/>
    </location>
</feature>
<evidence type="ECO:0000259" key="9">
    <source>
        <dbReference type="SMART" id="SM00479"/>
    </source>
</evidence>
<evidence type="ECO:0000256" key="7">
    <source>
        <dbReference type="SAM" id="Coils"/>
    </source>
</evidence>
<reference evidence="10" key="1">
    <citation type="submission" date="2019-06" db="EMBL/GenBank/DDBJ databases">
        <authorList>
            <consortium name="Wellcome Sanger Institute Data Sharing"/>
        </authorList>
    </citation>
    <scope>NUCLEOTIDE SEQUENCE [LARGE SCALE GENOMIC DNA]</scope>
</reference>
<dbReference type="Proteomes" id="UP000472263">
    <property type="component" value="Chromosome 9"/>
</dbReference>
<proteinExistence type="inferred from homology"/>
<dbReference type="InterPro" id="IPR034922">
    <property type="entry name" value="REX1-like_exo"/>
</dbReference>
<evidence type="ECO:0000313" key="10">
    <source>
        <dbReference type="Ensembl" id="ENSMMDP00005018194.1"/>
    </source>
</evidence>
<evidence type="ECO:0000256" key="2">
    <source>
        <dbReference type="ARBA" id="ARBA00006357"/>
    </source>
</evidence>
<sequence>MTAETKDDCLQEIERINKEIETVKHEVERQQRTLSRYKTVQDDSRSTVSELAVSEPETAAKGGYYYKPSSLPKPYSQAKKYVVDNSKPRTDLEYDPLSNFSAYLWSYNSTRKDQKAKSGQSVRRAGDALCIDPNKTLVHQAPLSRSPSPEVLDDSKEEGVLVIDLPPSPDKQRGRAQQPCGADSKTEDIEEDLILVDSPPANPEVFKGKFATIEADKAVNTTCSAENAQAPSVFSVSQECEHSSVSGSVFADLSRRFEDVRSEHLKIGCPRAADCVVDSSPEPGSLPQMSDSLQDYNQTDLVVVEEEVSSFLAGLPQCELPCGVETMNPMWRHNVSQKATFPYENAGANLSEASSQAQYLPGSRMQNTPSVLPYGQKMLSRMQAADDYASPASHLQHEAATSGGSQWEDQHVGASAKSHSTGAESLPSEKVSVKAGNQDVIIISSSSDEEEFNYSEMELSDSDPMEECYRIFMESKEEQQGAAEPAAAPVSIRVPNEQLSCLLILKILYFFYNAFFLTGFLILVHVGGCAAEFSVFPSLGYMNCLPVGTAVIEVGKNLHLILPEGTYPLPVTSTASPVTSVLTPIVPVHMSPVTPIHAYHADPVIPVHRYRPAPPAPIPARGRKSLSSSVFASSHSNPAPISTKRRMKQRPEEAKDKVPHDVRQRYINMFTEEFLKTSASVNDAFEKALAEEKTLYNRSVNKIKYLSVAVNALKRLKNQNAAAAKGEFFFFSKGRIPLNLKKLKGHGDVALCQSLKEYVLTEEMLIESNFPLQHPEKPGSAALFADNKKGTADPLKRICCRCGATYAVSQTGKHTRREECTYHYGKGVENRVPGGVETRYSCCEGVMGAPGCQVFKLHVHDAVSLDGFVSTQPRPPSDHSCPGVYSVDCEMCYTTQGLELSRVTVVNSSLQVVYDTFVRPDNEVIDYNTRFSGISEEDMEGISTSIREVQETLLSFISADTILIGHGLETDLCALKLLHGTVVDTSVVFPHHLGPPHKLSLNSLTASYLRRIIQESVCGQDTAEDAAACMELMLWRVKEDRKAKKM</sequence>
<protein>
    <submittedName>
        <fullName evidence="10">RNA exonuclease 1 homolog</fullName>
    </submittedName>
</protein>
<comment type="similarity">
    <text evidence="2">Belongs to the REXO1/REXO3 family.</text>
</comment>
<dbReference type="PANTHER" id="PTHR12801">
    <property type="entry name" value="RNA EXONUCLEASE REXO1 / RECO3 FAMILY MEMBER-RELATED"/>
    <property type="match status" value="1"/>
</dbReference>
<reference evidence="10" key="2">
    <citation type="submission" date="2025-08" db="UniProtKB">
        <authorList>
            <consortium name="Ensembl"/>
        </authorList>
    </citation>
    <scope>IDENTIFICATION</scope>
</reference>
<dbReference type="Ensembl" id="ENSMMDT00005018641.1">
    <property type="protein sequence ID" value="ENSMMDP00005018194.1"/>
    <property type="gene ID" value="ENSMMDG00005009105.1"/>
</dbReference>
<keyword evidence="3" id="KW-0540">Nuclease</keyword>
<dbReference type="Gene3D" id="3.30.420.10">
    <property type="entry name" value="Ribonuclease H-like superfamily/Ribonuclease H"/>
    <property type="match status" value="1"/>
</dbReference>
<reference evidence="10" key="3">
    <citation type="submission" date="2025-09" db="UniProtKB">
        <authorList>
            <consortium name="Ensembl"/>
        </authorList>
    </citation>
    <scope>IDENTIFICATION</scope>
</reference>
<comment type="subcellular location">
    <subcellularLocation>
        <location evidence="1">Nucleus</location>
    </subcellularLocation>
</comment>
<evidence type="ECO:0000256" key="6">
    <source>
        <dbReference type="ARBA" id="ARBA00023242"/>
    </source>
</evidence>
<keyword evidence="5" id="KW-0269">Exonuclease</keyword>
<feature type="compositionally biased region" description="Low complexity" evidence="8">
    <location>
        <begin position="625"/>
        <end position="636"/>
    </location>
</feature>
<dbReference type="InterPro" id="IPR031736">
    <property type="entry name" value="REXO1-like_dom"/>
</dbReference>
<dbReference type="Pfam" id="PF00929">
    <property type="entry name" value="RNase_T"/>
    <property type="match status" value="1"/>
</dbReference>
<dbReference type="GO" id="GO:0005634">
    <property type="term" value="C:nucleus"/>
    <property type="evidence" value="ECO:0007669"/>
    <property type="project" value="UniProtKB-SubCell"/>
</dbReference>
<evidence type="ECO:0000256" key="1">
    <source>
        <dbReference type="ARBA" id="ARBA00004123"/>
    </source>
</evidence>
<dbReference type="GO" id="GO:0003676">
    <property type="term" value="F:nucleic acid binding"/>
    <property type="evidence" value="ECO:0007669"/>
    <property type="project" value="InterPro"/>
</dbReference>
<dbReference type="FunFam" id="3.30.420.10:FF:000021">
    <property type="entry name" value="RNA exonuclease 1 homolog"/>
    <property type="match status" value="1"/>
</dbReference>
<dbReference type="AlphaFoldDB" id="A0A667Y1T5"/>
<dbReference type="InterPro" id="IPR013520">
    <property type="entry name" value="Ribonucl_H"/>
</dbReference>
<keyword evidence="4" id="KW-0378">Hydrolase</keyword>
<dbReference type="SMART" id="SM00479">
    <property type="entry name" value="EXOIII"/>
    <property type="match status" value="1"/>
</dbReference>
<evidence type="ECO:0000256" key="8">
    <source>
        <dbReference type="SAM" id="MobiDB-lite"/>
    </source>
</evidence>
<dbReference type="InterPro" id="IPR012337">
    <property type="entry name" value="RNaseH-like_sf"/>
</dbReference>
<feature type="coiled-coil region" evidence="7">
    <location>
        <begin position="6"/>
        <end position="33"/>
    </location>
</feature>
<evidence type="ECO:0000256" key="3">
    <source>
        <dbReference type="ARBA" id="ARBA00022722"/>
    </source>
</evidence>
<dbReference type="GeneTree" id="ENSGT00940000167497"/>
<accession>A0A667Y1T5</accession>
<dbReference type="InterPro" id="IPR047021">
    <property type="entry name" value="REXO1/3/4-like"/>
</dbReference>
<evidence type="ECO:0000256" key="5">
    <source>
        <dbReference type="ARBA" id="ARBA00022839"/>
    </source>
</evidence>
<feature type="region of interest" description="Disordered" evidence="8">
    <location>
        <begin position="385"/>
        <end position="432"/>
    </location>
</feature>
<dbReference type="InterPro" id="IPR036397">
    <property type="entry name" value="RNaseH_sf"/>
</dbReference>
<dbReference type="CDD" id="cd06145">
    <property type="entry name" value="REX1_like"/>
    <property type="match status" value="1"/>
</dbReference>
<feature type="domain" description="Exonuclease" evidence="9">
    <location>
        <begin position="883"/>
        <end position="1042"/>
    </location>
</feature>
<dbReference type="SUPFAM" id="SSF53098">
    <property type="entry name" value="Ribonuclease H-like"/>
    <property type="match status" value="1"/>
</dbReference>